<sequence>MGAGSRGGQNANVGNAWADSREQGLAGPALEHVPVRGFNSAEAKRALRKGTADAKTPIYKPTGKDANNNKAGGPWGSKPNTMANGKDFFLELRKQITTLRQGGNVAGG</sequence>
<dbReference type="OrthoDB" id="5598843at2759"/>
<gene>
    <name evidence="2" type="ORF">ASPWEDRAFT_35388</name>
</gene>
<reference evidence="3" key="1">
    <citation type="journal article" date="2017" name="Genome Biol.">
        <title>Comparative genomics reveals high biological diversity and specific adaptations in the industrially and medically important fungal genus Aspergillus.</title>
        <authorList>
            <person name="de Vries R.P."/>
            <person name="Riley R."/>
            <person name="Wiebenga A."/>
            <person name="Aguilar-Osorio G."/>
            <person name="Amillis S."/>
            <person name="Uchima C.A."/>
            <person name="Anderluh G."/>
            <person name="Asadollahi M."/>
            <person name="Askin M."/>
            <person name="Barry K."/>
            <person name="Battaglia E."/>
            <person name="Bayram O."/>
            <person name="Benocci T."/>
            <person name="Braus-Stromeyer S.A."/>
            <person name="Caldana C."/>
            <person name="Canovas D."/>
            <person name="Cerqueira G.C."/>
            <person name="Chen F."/>
            <person name="Chen W."/>
            <person name="Choi C."/>
            <person name="Clum A."/>
            <person name="Dos Santos R.A."/>
            <person name="Damasio A.R."/>
            <person name="Diallinas G."/>
            <person name="Emri T."/>
            <person name="Fekete E."/>
            <person name="Flipphi M."/>
            <person name="Freyberg S."/>
            <person name="Gallo A."/>
            <person name="Gournas C."/>
            <person name="Habgood R."/>
            <person name="Hainaut M."/>
            <person name="Harispe M.L."/>
            <person name="Henrissat B."/>
            <person name="Hilden K.S."/>
            <person name="Hope R."/>
            <person name="Hossain A."/>
            <person name="Karabika E."/>
            <person name="Karaffa L."/>
            <person name="Karanyi Z."/>
            <person name="Krasevec N."/>
            <person name="Kuo A."/>
            <person name="Kusch H."/>
            <person name="LaButti K."/>
            <person name="Lagendijk E.L."/>
            <person name="Lapidus A."/>
            <person name="Levasseur A."/>
            <person name="Lindquist E."/>
            <person name="Lipzen A."/>
            <person name="Logrieco A.F."/>
            <person name="MacCabe A."/>
            <person name="Maekelae M.R."/>
            <person name="Malavazi I."/>
            <person name="Melin P."/>
            <person name="Meyer V."/>
            <person name="Mielnichuk N."/>
            <person name="Miskei M."/>
            <person name="Molnar A.P."/>
            <person name="Mule G."/>
            <person name="Ngan C.Y."/>
            <person name="Orejas M."/>
            <person name="Orosz E."/>
            <person name="Ouedraogo J.P."/>
            <person name="Overkamp K.M."/>
            <person name="Park H.-S."/>
            <person name="Perrone G."/>
            <person name="Piumi F."/>
            <person name="Punt P.J."/>
            <person name="Ram A.F."/>
            <person name="Ramon A."/>
            <person name="Rauscher S."/>
            <person name="Record E."/>
            <person name="Riano-Pachon D.M."/>
            <person name="Robert V."/>
            <person name="Roehrig J."/>
            <person name="Ruller R."/>
            <person name="Salamov A."/>
            <person name="Salih N.S."/>
            <person name="Samson R.A."/>
            <person name="Sandor E."/>
            <person name="Sanguinetti M."/>
            <person name="Schuetze T."/>
            <person name="Sepcic K."/>
            <person name="Shelest E."/>
            <person name="Sherlock G."/>
            <person name="Sophianopoulou V."/>
            <person name="Squina F.M."/>
            <person name="Sun H."/>
            <person name="Susca A."/>
            <person name="Todd R.B."/>
            <person name="Tsang A."/>
            <person name="Unkles S.E."/>
            <person name="van de Wiele N."/>
            <person name="van Rossen-Uffink D."/>
            <person name="Oliveira J.V."/>
            <person name="Vesth T.C."/>
            <person name="Visser J."/>
            <person name="Yu J.-H."/>
            <person name="Zhou M."/>
            <person name="Andersen M.R."/>
            <person name="Archer D.B."/>
            <person name="Baker S.E."/>
            <person name="Benoit I."/>
            <person name="Brakhage A.A."/>
            <person name="Braus G.H."/>
            <person name="Fischer R."/>
            <person name="Frisvad J.C."/>
            <person name="Goldman G.H."/>
            <person name="Houbraken J."/>
            <person name="Oakley B."/>
            <person name="Pocsi I."/>
            <person name="Scazzocchio C."/>
            <person name="Seiboth B."/>
            <person name="vanKuyk P.A."/>
            <person name="Wortman J."/>
            <person name="Dyer P.S."/>
            <person name="Grigoriev I.V."/>
        </authorList>
    </citation>
    <scope>NUCLEOTIDE SEQUENCE [LARGE SCALE GENOMIC DNA]</scope>
    <source>
        <strain evidence="3">DTO 134E9</strain>
    </source>
</reference>
<dbReference type="AlphaFoldDB" id="A0A1L9S3R1"/>
<dbReference type="VEuPathDB" id="FungiDB:ASPWEDRAFT_35388"/>
<proteinExistence type="predicted"/>
<organism evidence="2 3">
    <name type="scientific">Aspergillus wentii DTO 134E9</name>
    <dbReference type="NCBI Taxonomy" id="1073089"/>
    <lineage>
        <taxon>Eukaryota</taxon>
        <taxon>Fungi</taxon>
        <taxon>Dikarya</taxon>
        <taxon>Ascomycota</taxon>
        <taxon>Pezizomycotina</taxon>
        <taxon>Eurotiomycetes</taxon>
        <taxon>Eurotiomycetidae</taxon>
        <taxon>Eurotiales</taxon>
        <taxon>Aspergillaceae</taxon>
        <taxon>Aspergillus</taxon>
        <taxon>Aspergillus subgen. Cremei</taxon>
    </lineage>
</organism>
<dbReference type="STRING" id="1073089.A0A1L9S3R1"/>
<dbReference type="EMBL" id="KV878209">
    <property type="protein sequence ID" value="OJJ41783.1"/>
    <property type="molecule type" value="Genomic_DNA"/>
</dbReference>
<dbReference type="RefSeq" id="XP_040695459.1">
    <property type="nucleotide sequence ID" value="XM_040834219.1"/>
</dbReference>
<accession>A0A1L9S3R1</accession>
<protein>
    <submittedName>
        <fullName evidence="2">Uncharacterized protein</fullName>
    </submittedName>
</protein>
<name>A0A1L9S3R1_ASPWE</name>
<evidence type="ECO:0000256" key="1">
    <source>
        <dbReference type="SAM" id="MobiDB-lite"/>
    </source>
</evidence>
<feature type="region of interest" description="Disordered" evidence="1">
    <location>
        <begin position="42"/>
        <end position="82"/>
    </location>
</feature>
<evidence type="ECO:0000313" key="3">
    <source>
        <dbReference type="Proteomes" id="UP000184383"/>
    </source>
</evidence>
<keyword evidence="3" id="KW-1185">Reference proteome</keyword>
<dbReference type="Proteomes" id="UP000184383">
    <property type="component" value="Unassembled WGS sequence"/>
</dbReference>
<evidence type="ECO:0000313" key="2">
    <source>
        <dbReference type="EMBL" id="OJJ41783.1"/>
    </source>
</evidence>
<dbReference type="GeneID" id="63750067"/>
<feature type="region of interest" description="Disordered" evidence="1">
    <location>
        <begin position="1"/>
        <end position="20"/>
    </location>
</feature>